<dbReference type="PANTHER" id="PTHR14428:SF5">
    <property type="entry name" value="NUCLEOLAR COMPLEX PROTEIN 3 HOMOLOG"/>
    <property type="match status" value="1"/>
</dbReference>
<keyword evidence="11" id="KW-1185">Reference proteome</keyword>
<feature type="region of interest" description="Disordered" evidence="7">
    <location>
        <begin position="89"/>
        <end position="123"/>
    </location>
</feature>
<dbReference type="GO" id="GO:0006270">
    <property type="term" value="P:DNA replication initiation"/>
    <property type="evidence" value="ECO:0007669"/>
    <property type="project" value="TreeGrafter"/>
</dbReference>
<evidence type="ECO:0000313" key="11">
    <source>
        <dbReference type="Proteomes" id="UP000236544"/>
    </source>
</evidence>
<evidence type="ECO:0000256" key="3">
    <source>
        <dbReference type="ARBA" id="ARBA00023054"/>
    </source>
</evidence>
<name>A0A0P1KQF1_9SACH</name>
<protein>
    <recommendedName>
        <fullName evidence="5">Nucleolar complex-associated protein 3</fullName>
    </recommendedName>
</protein>
<feature type="coiled-coil region" evidence="6">
    <location>
        <begin position="361"/>
        <end position="402"/>
    </location>
</feature>
<evidence type="ECO:0000256" key="1">
    <source>
        <dbReference type="ARBA" id="ARBA00004604"/>
    </source>
</evidence>
<keyword evidence="4" id="KW-0539">Nucleus</keyword>
<feature type="region of interest" description="Disordered" evidence="7">
    <location>
        <begin position="1"/>
        <end position="72"/>
    </location>
</feature>
<keyword evidence="3 6" id="KW-0175">Coiled coil</keyword>
<feature type="compositionally biased region" description="Basic and acidic residues" evidence="7">
    <location>
        <begin position="9"/>
        <end position="23"/>
    </location>
</feature>
<dbReference type="GO" id="GO:0042254">
    <property type="term" value="P:ribosome biogenesis"/>
    <property type="evidence" value="ECO:0007669"/>
    <property type="project" value="UniProtKB-KW"/>
</dbReference>
<dbReference type="AlphaFoldDB" id="A0A0P1KQF1"/>
<dbReference type="Pfam" id="PF07540">
    <property type="entry name" value="NOC3p"/>
    <property type="match status" value="1"/>
</dbReference>
<reference evidence="11" key="1">
    <citation type="submission" date="2015-10" db="EMBL/GenBank/DDBJ databases">
        <authorList>
            <person name="Devillers H."/>
        </authorList>
    </citation>
    <scope>NUCLEOTIDE SEQUENCE [LARGE SCALE GENOMIC DNA]</scope>
</reference>
<evidence type="ECO:0000259" key="8">
    <source>
        <dbReference type="Pfam" id="PF03914"/>
    </source>
</evidence>
<organism evidence="10 11">
    <name type="scientific">Lachancea quebecensis</name>
    <dbReference type="NCBI Taxonomy" id="1654605"/>
    <lineage>
        <taxon>Eukaryota</taxon>
        <taxon>Fungi</taxon>
        <taxon>Dikarya</taxon>
        <taxon>Ascomycota</taxon>
        <taxon>Saccharomycotina</taxon>
        <taxon>Saccharomycetes</taxon>
        <taxon>Saccharomycetales</taxon>
        <taxon>Saccharomycetaceae</taxon>
        <taxon>Lachancea</taxon>
    </lineage>
</organism>
<dbReference type="Pfam" id="PF03914">
    <property type="entry name" value="CBF"/>
    <property type="match status" value="1"/>
</dbReference>
<dbReference type="InterPro" id="IPR005612">
    <property type="entry name" value="CCAAT-binding_factor"/>
</dbReference>
<dbReference type="SUPFAM" id="SSF48371">
    <property type="entry name" value="ARM repeat"/>
    <property type="match status" value="1"/>
</dbReference>
<evidence type="ECO:0000256" key="6">
    <source>
        <dbReference type="SAM" id="Coils"/>
    </source>
</evidence>
<evidence type="ECO:0000313" key="10">
    <source>
        <dbReference type="EMBL" id="CUS22210.1"/>
    </source>
</evidence>
<dbReference type="InterPro" id="IPR016903">
    <property type="entry name" value="Nucleolar_cplx-assoc_3"/>
</dbReference>
<dbReference type="GO" id="GO:0005730">
    <property type="term" value="C:nucleolus"/>
    <property type="evidence" value="ECO:0007669"/>
    <property type="project" value="UniProtKB-SubCell"/>
</dbReference>
<dbReference type="InterPro" id="IPR011501">
    <property type="entry name" value="Noc3_N"/>
</dbReference>
<comment type="function">
    <text evidence="5">Required for synthesis of 60S ribosomal subunits and the transport of pre-ribosomes from the nucleoplasm to the cytoplasm.</text>
</comment>
<comment type="subcellular location">
    <subcellularLocation>
        <location evidence="1 5">Nucleus</location>
        <location evidence="1 5">Nucleolus</location>
    </subcellularLocation>
</comment>
<gene>
    <name evidence="10" type="ORF">LAQU0_S05e00166g</name>
</gene>
<comment type="similarity">
    <text evidence="2 5">Belongs to the CBF/MAK21 family.</text>
</comment>
<proteinExistence type="inferred from homology"/>
<keyword evidence="5" id="KW-0690">Ribosome biogenesis</keyword>
<dbReference type="PANTHER" id="PTHR14428">
    <property type="entry name" value="NUCLEOLAR COMPLEX PROTEIN 3"/>
    <property type="match status" value="1"/>
</dbReference>
<accession>A0A0P1KQF1</accession>
<feature type="domain" description="Nucleolar complex-associated protein 3 N-terminal" evidence="9">
    <location>
        <begin position="132"/>
        <end position="223"/>
    </location>
</feature>
<dbReference type="PIRSF" id="PIRSF028977">
    <property type="entry name" value="Nucleolar_complex_p3"/>
    <property type="match status" value="1"/>
</dbReference>
<evidence type="ECO:0000256" key="5">
    <source>
        <dbReference type="PIRNR" id="PIRNR028977"/>
    </source>
</evidence>
<sequence>MGSKKRSQRVAEDKAAKRRKEQDSLLEGGVFTHEGVQEIEDSTPAKKSWDDEEQDYERKPRKLAGYPENNIERLPIKVGGKVERRIVRASKAEPESNPEDSEDADLAKNNDEEQSAEVDDSPIVDSAEAVLQLKEQIAELVENIMEDAEENVGSLTRLRKMAQSKNSNTCKFSLLALIPVFQSVIPSYKIRPLTDVERKEKVSKEVAKLRNFEENLVRNYKEYIDLLSKLAKTPNSADHKQVALGNLAANALVELLPSASNFNFSTEVFTAIIRRICKPNPLVDPIYKKMVKALETLLNEDDDGRNSLEIVRILAKTIKSRSYLIDESALNILLSLDVLQDFDPNTRTDDFAKVKVKKKDRAHLSKKQRKARKELKKVEEEMQKAEQTVLAEEREKNQAEILKFTLSLYLNILKSNVAKLVGSVLEGLSKFGHMANFDLLGDFLEVMRELIANSELDNLSPFEVRKVLLCIVTAFSLVSRHNQMKLSVDLTSFVDALYSVIPNLSVDAEIEYSHKTLRLADPLGSDLVKPSVNVSTKAELLLRALDHVFFRSRSGSKVRAAAFAKRLYIAMLATPEKTSIAILKFLEKLMDKYPEIGGLYSTEDRIGNGSFQFHAETPTRSNAEAATIWENVLLLKHYSPSVMKGTKALLEKSRGSLK</sequence>
<dbReference type="InterPro" id="IPR016024">
    <property type="entry name" value="ARM-type_fold"/>
</dbReference>
<evidence type="ECO:0000256" key="7">
    <source>
        <dbReference type="SAM" id="MobiDB-lite"/>
    </source>
</evidence>
<dbReference type="EMBL" id="LN890537">
    <property type="protein sequence ID" value="CUS22210.1"/>
    <property type="molecule type" value="Genomic_DNA"/>
</dbReference>
<evidence type="ECO:0000259" key="9">
    <source>
        <dbReference type="Pfam" id="PF07540"/>
    </source>
</evidence>
<evidence type="ECO:0000256" key="2">
    <source>
        <dbReference type="ARBA" id="ARBA00007797"/>
    </source>
</evidence>
<feature type="coiled-coil region" evidence="6">
    <location>
        <begin position="123"/>
        <end position="165"/>
    </location>
</feature>
<dbReference type="GO" id="GO:0003682">
    <property type="term" value="F:chromatin binding"/>
    <property type="evidence" value="ECO:0007669"/>
    <property type="project" value="TreeGrafter"/>
</dbReference>
<dbReference type="Proteomes" id="UP000236544">
    <property type="component" value="Unassembled WGS sequence"/>
</dbReference>
<evidence type="ECO:0000256" key="4">
    <source>
        <dbReference type="ARBA" id="ARBA00023242"/>
    </source>
</evidence>
<feature type="domain" description="CCAAT-binding factor" evidence="8">
    <location>
        <begin position="468"/>
        <end position="644"/>
    </location>
</feature>
<dbReference type="OrthoDB" id="10263597at2759"/>
<feature type="compositionally biased region" description="Acidic residues" evidence="7">
    <location>
        <begin position="112"/>
        <end position="122"/>
    </location>
</feature>